<evidence type="ECO:0000313" key="3">
    <source>
        <dbReference type="Proteomes" id="UP000239711"/>
    </source>
</evidence>
<dbReference type="Proteomes" id="UP000239711">
    <property type="component" value="Unassembled WGS sequence"/>
</dbReference>
<feature type="domain" description="ApeI dehydratase-like" evidence="1">
    <location>
        <begin position="17"/>
        <end position="92"/>
    </location>
</feature>
<proteinExistence type="predicted"/>
<name>A0A2S9J7Y3_9SPHI</name>
<dbReference type="OrthoDB" id="9772788at2"/>
<evidence type="ECO:0000259" key="1">
    <source>
        <dbReference type="Pfam" id="PF22818"/>
    </source>
</evidence>
<dbReference type="RefSeq" id="WP_105715471.1">
    <property type="nucleotide sequence ID" value="NZ_PVBQ01000002.1"/>
</dbReference>
<dbReference type="SUPFAM" id="SSF54637">
    <property type="entry name" value="Thioesterase/thiol ester dehydrase-isomerase"/>
    <property type="match status" value="1"/>
</dbReference>
<dbReference type="Pfam" id="PF22818">
    <property type="entry name" value="ApeI-like"/>
    <property type="match status" value="1"/>
</dbReference>
<gene>
    <name evidence="2" type="ORF">C5745_02915</name>
</gene>
<keyword evidence="3" id="KW-1185">Reference proteome</keyword>
<evidence type="ECO:0000313" key="2">
    <source>
        <dbReference type="EMBL" id="PRD48906.1"/>
    </source>
</evidence>
<sequence length="127" mass="14516">MTLLPDFYHVQHITSLSDNRYIAEISLNPAHPIFDGHFPDNPVAPGVCMMQILKELMEEIVQKTLFLVYASSVKFTALINPNENPVLHFEFEISYDEQEQVRVKSIMTFADTIALKLAVTYRASLSR</sequence>
<dbReference type="GO" id="GO:0016829">
    <property type="term" value="F:lyase activity"/>
    <property type="evidence" value="ECO:0007669"/>
    <property type="project" value="UniProtKB-KW"/>
</dbReference>
<dbReference type="InterPro" id="IPR029069">
    <property type="entry name" value="HotDog_dom_sf"/>
</dbReference>
<dbReference type="EMBL" id="PVBQ01000002">
    <property type="protein sequence ID" value="PRD48906.1"/>
    <property type="molecule type" value="Genomic_DNA"/>
</dbReference>
<organism evidence="2 3">
    <name type="scientific">Sphingobacterium haloxyli</name>
    <dbReference type="NCBI Taxonomy" id="2100533"/>
    <lineage>
        <taxon>Bacteria</taxon>
        <taxon>Pseudomonadati</taxon>
        <taxon>Bacteroidota</taxon>
        <taxon>Sphingobacteriia</taxon>
        <taxon>Sphingobacteriales</taxon>
        <taxon>Sphingobacteriaceae</taxon>
        <taxon>Sphingobacterium</taxon>
    </lineage>
</organism>
<dbReference type="Gene3D" id="3.10.129.10">
    <property type="entry name" value="Hotdog Thioesterase"/>
    <property type="match status" value="1"/>
</dbReference>
<dbReference type="InterPro" id="IPR054545">
    <property type="entry name" value="ApeI-like"/>
</dbReference>
<dbReference type="AlphaFoldDB" id="A0A2S9J7Y3"/>
<accession>A0A2S9J7Y3</accession>
<comment type="caution">
    <text evidence="2">The sequence shown here is derived from an EMBL/GenBank/DDBJ whole genome shotgun (WGS) entry which is preliminary data.</text>
</comment>
<protein>
    <submittedName>
        <fullName evidence="2">3-hydroxyacyl-ACP dehydratase</fullName>
    </submittedName>
</protein>
<reference evidence="2 3" key="1">
    <citation type="submission" date="2018-02" db="EMBL/GenBank/DDBJ databases">
        <title>The draft genome of Sphingobacterium sp. 5JN-11.</title>
        <authorList>
            <person name="Liu L."/>
            <person name="Li L."/>
            <person name="Liang L."/>
            <person name="Zhang X."/>
            <person name="Wang T."/>
        </authorList>
    </citation>
    <scope>NUCLEOTIDE SEQUENCE [LARGE SCALE GENOMIC DNA]</scope>
    <source>
        <strain evidence="2 3">5JN-11</strain>
    </source>
</reference>